<sequence length="254" mass="27094">MSRTDSGAAAFDAAVARHDADVAARGLTIWVGSEPTFTDRAAQSPEWLNQALGGDKEARAQTLAERLCARFPGSLLLHTVGRQYPGEERPRWNLGLYRRRDGRPVWPPRPVAEAPADLDAWTATLAAELTGRGWHVDAVAGAAACERRVLLRTDPGVAMPAPDDPRLARAPVHTRPTPAGGLTDDLAAAGLHLFALSLPDEGPVPAVELPMFADVATFLAVLECLAAAAADCGLPRPRLTGYPPPWMPWSNGPR</sequence>
<evidence type="ECO:0000259" key="1">
    <source>
        <dbReference type="Pfam" id="PF09899"/>
    </source>
</evidence>
<dbReference type="OrthoDB" id="9804023at2"/>
<keyword evidence="3" id="KW-1185">Reference proteome</keyword>
<protein>
    <recommendedName>
        <fullName evidence="1">DUF2126 domain-containing protein</fullName>
    </recommendedName>
</protein>
<dbReference type="Proteomes" id="UP000295443">
    <property type="component" value="Unassembled WGS sequence"/>
</dbReference>
<organism evidence="2 3">
    <name type="scientific">Parasulfuritortus cantonensis</name>
    <dbReference type="NCBI Taxonomy" id="2528202"/>
    <lineage>
        <taxon>Bacteria</taxon>
        <taxon>Pseudomonadati</taxon>
        <taxon>Pseudomonadota</taxon>
        <taxon>Betaproteobacteria</taxon>
        <taxon>Nitrosomonadales</taxon>
        <taxon>Thiobacillaceae</taxon>
        <taxon>Parasulfuritortus</taxon>
    </lineage>
</organism>
<dbReference type="EMBL" id="SJZB01000018">
    <property type="protein sequence ID" value="TCJ16272.1"/>
    <property type="molecule type" value="Genomic_DNA"/>
</dbReference>
<evidence type="ECO:0000313" key="2">
    <source>
        <dbReference type="EMBL" id="TCJ16272.1"/>
    </source>
</evidence>
<reference evidence="2 3" key="1">
    <citation type="submission" date="2019-03" db="EMBL/GenBank/DDBJ databases">
        <title>Genome sequence of Thiobacillaceae bacterium LSR1, a sulfur-oxidizing bacterium isolated from freshwater sediment.</title>
        <authorList>
            <person name="Li S."/>
        </authorList>
    </citation>
    <scope>NUCLEOTIDE SEQUENCE [LARGE SCALE GENOMIC DNA]</scope>
    <source>
        <strain evidence="2 3">LSR1</strain>
    </source>
</reference>
<dbReference type="Pfam" id="PF09899">
    <property type="entry name" value="DUF2126"/>
    <property type="match status" value="1"/>
</dbReference>
<dbReference type="InterPro" id="IPR018667">
    <property type="entry name" value="DUF2126"/>
</dbReference>
<dbReference type="AlphaFoldDB" id="A0A4V2NW80"/>
<accession>A0A4V2NW80</accession>
<name>A0A4V2NW80_9PROT</name>
<comment type="caution">
    <text evidence="2">The sequence shown here is derived from an EMBL/GenBank/DDBJ whole genome shotgun (WGS) entry which is preliminary data.</text>
</comment>
<evidence type="ECO:0000313" key="3">
    <source>
        <dbReference type="Proteomes" id="UP000295443"/>
    </source>
</evidence>
<dbReference type="RefSeq" id="WP_131445200.1">
    <property type="nucleotide sequence ID" value="NZ_SJZB01000018.1"/>
</dbReference>
<proteinExistence type="predicted"/>
<feature type="domain" description="DUF2126" evidence="1">
    <location>
        <begin position="13"/>
        <end position="116"/>
    </location>
</feature>
<gene>
    <name evidence="2" type="ORF">EZJ19_05030</name>
</gene>